<feature type="transmembrane region" description="Helical" evidence="7">
    <location>
        <begin position="235"/>
        <end position="260"/>
    </location>
</feature>
<evidence type="ECO:0000313" key="9">
    <source>
        <dbReference type="EMBL" id="MDR9895723.1"/>
    </source>
</evidence>
<feature type="transmembrane region" description="Helical" evidence="7">
    <location>
        <begin position="280"/>
        <end position="302"/>
    </location>
</feature>
<feature type="transmembrane region" description="Helical" evidence="7">
    <location>
        <begin position="406"/>
        <end position="428"/>
    </location>
</feature>
<sequence length="443" mass="48166">MLKKFPVGGSLENQISVSPRPFLLQASSYQVWIQVIGRILHQVGHGSIHFFMPLIFVNELHFSATMIGLGISIGSLTGVIGNFVGGYLADSPRYGRKQTLLLSGVLSIAGALMLAWLQNFPSLIVANILMGLSGGCYWTPVDALIIDTTPKEQRQKAFALLGLASNLGTGIGVLGGGILLSILARESQVIFAINGLVLVAFLVLIQIAIPDTRQENHEHSETRPQFGSALKDRTLLLFVLLNVLFTTYIALVNNILPLYFTNFISAGVSQITLSKDATVTSVANLFTWFYVGLGTLLQLPLVQLLGSWLLNTQVLMISMILWGAGFFFVWATHLISSLPIIGMIIAFSVLTIASDIYRPFSATFVAELAPESLRGVYLAISHQCWPIGLFFGPLLGGWAMDQSPIIAHYFWIAIAVSSLSGLVLLYVLKSWISLESQEDAPAI</sequence>
<evidence type="ECO:0000256" key="6">
    <source>
        <dbReference type="ARBA" id="ARBA00023136"/>
    </source>
</evidence>
<dbReference type="GO" id="GO:0005886">
    <property type="term" value="C:plasma membrane"/>
    <property type="evidence" value="ECO:0007669"/>
    <property type="project" value="UniProtKB-SubCell"/>
</dbReference>
<dbReference type="PANTHER" id="PTHR23517:SF3">
    <property type="entry name" value="INTEGRAL MEMBRANE TRANSPORT PROTEIN"/>
    <property type="match status" value="1"/>
</dbReference>
<dbReference type="InterPro" id="IPR011701">
    <property type="entry name" value="MFS"/>
</dbReference>
<feature type="transmembrane region" description="Helical" evidence="7">
    <location>
        <begin position="158"/>
        <end position="183"/>
    </location>
</feature>
<dbReference type="Gene3D" id="1.20.1250.20">
    <property type="entry name" value="MFS general substrate transporter like domains"/>
    <property type="match status" value="1"/>
</dbReference>
<keyword evidence="6 7" id="KW-0472">Membrane</keyword>
<dbReference type="AlphaFoldDB" id="A0AAP5I9K9"/>
<name>A0AAP5I9K9_9CYAN</name>
<keyword evidence="5 7" id="KW-1133">Transmembrane helix</keyword>
<keyword evidence="10" id="KW-1185">Reference proteome</keyword>
<proteinExistence type="predicted"/>
<feature type="transmembrane region" description="Helical" evidence="7">
    <location>
        <begin position="338"/>
        <end position="357"/>
    </location>
</feature>
<organism evidence="9 10">
    <name type="scientific">Aetokthonos hydrillicola Thurmond2011</name>
    <dbReference type="NCBI Taxonomy" id="2712845"/>
    <lineage>
        <taxon>Bacteria</taxon>
        <taxon>Bacillati</taxon>
        <taxon>Cyanobacteriota</taxon>
        <taxon>Cyanophyceae</taxon>
        <taxon>Nostocales</taxon>
        <taxon>Hapalosiphonaceae</taxon>
        <taxon>Aetokthonos</taxon>
    </lineage>
</organism>
<dbReference type="PANTHER" id="PTHR23517">
    <property type="entry name" value="RESISTANCE PROTEIN MDTM, PUTATIVE-RELATED-RELATED"/>
    <property type="match status" value="1"/>
</dbReference>
<evidence type="ECO:0000256" key="7">
    <source>
        <dbReference type="SAM" id="Phobius"/>
    </source>
</evidence>
<feature type="transmembrane region" description="Helical" evidence="7">
    <location>
        <begin position="377"/>
        <end position="400"/>
    </location>
</feature>
<keyword evidence="4 7" id="KW-0812">Transmembrane</keyword>
<gene>
    <name evidence="9" type="ORF">G7B40_014275</name>
</gene>
<evidence type="ECO:0000256" key="1">
    <source>
        <dbReference type="ARBA" id="ARBA00004651"/>
    </source>
</evidence>
<dbReference type="SUPFAM" id="SSF103473">
    <property type="entry name" value="MFS general substrate transporter"/>
    <property type="match status" value="1"/>
</dbReference>
<evidence type="ECO:0000256" key="5">
    <source>
        <dbReference type="ARBA" id="ARBA00022989"/>
    </source>
</evidence>
<evidence type="ECO:0000256" key="2">
    <source>
        <dbReference type="ARBA" id="ARBA00022448"/>
    </source>
</evidence>
<comment type="subcellular location">
    <subcellularLocation>
        <location evidence="1">Cell membrane</location>
        <topology evidence="1">Multi-pass membrane protein</topology>
    </subcellularLocation>
</comment>
<feature type="transmembrane region" description="Helical" evidence="7">
    <location>
        <begin position="123"/>
        <end position="146"/>
    </location>
</feature>
<dbReference type="RefSeq" id="WP_310833861.1">
    <property type="nucleotide sequence ID" value="NZ_CAWQFN010000669.1"/>
</dbReference>
<reference evidence="10" key="1">
    <citation type="journal article" date="2021" name="Science">
        <title>Hunting the eagle killer: A cyanobacterial neurotoxin causes vacuolar myelinopathy.</title>
        <authorList>
            <person name="Breinlinger S."/>
            <person name="Phillips T.J."/>
            <person name="Haram B.N."/>
            <person name="Mares J."/>
            <person name="Martinez Yerena J.A."/>
            <person name="Hrouzek P."/>
            <person name="Sobotka R."/>
            <person name="Henderson W.M."/>
            <person name="Schmieder P."/>
            <person name="Williams S.M."/>
            <person name="Lauderdale J.D."/>
            <person name="Wilde H.D."/>
            <person name="Gerrin W."/>
            <person name="Kust A."/>
            <person name="Washington J.W."/>
            <person name="Wagner C."/>
            <person name="Geier B."/>
            <person name="Liebeke M."/>
            <person name="Enke H."/>
            <person name="Niedermeyer T.H.J."/>
            <person name="Wilde S.B."/>
        </authorList>
    </citation>
    <scope>NUCLEOTIDE SEQUENCE [LARGE SCALE GENOMIC DNA]</scope>
    <source>
        <strain evidence="10">Thurmond2011</strain>
    </source>
</reference>
<comment type="caution">
    <text evidence="9">The sequence shown here is derived from an EMBL/GenBank/DDBJ whole genome shotgun (WGS) entry which is preliminary data.</text>
</comment>
<feature type="transmembrane region" description="Helical" evidence="7">
    <location>
        <begin position="189"/>
        <end position="209"/>
    </location>
</feature>
<dbReference type="Proteomes" id="UP000667802">
    <property type="component" value="Unassembled WGS sequence"/>
</dbReference>
<dbReference type="GO" id="GO:0022857">
    <property type="term" value="F:transmembrane transporter activity"/>
    <property type="evidence" value="ECO:0007669"/>
    <property type="project" value="InterPro"/>
</dbReference>
<dbReference type="PROSITE" id="PS50850">
    <property type="entry name" value="MFS"/>
    <property type="match status" value="1"/>
</dbReference>
<evidence type="ECO:0000256" key="3">
    <source>
        <dbReference type="ARBA" id="ARBA00022475"/>
    </source>
</evidence>
<keyword evidence="3" id="KW-1003">Cell membrane</keyword>
<feature type="transmembrane region" description="Helical" evidence="7">
    <location>
        <begin position="314"/>
        <end position="332"/>
    </location>
</feature>
<feature type="transmembrane region" description="Helical" evidence="7">
    <location>
        <begin position="60"/>
        <end position="88"/>
    </location>
</feature>
<feature type="transmembrane region" description="Helical" evidence="7">
    <location>
        <begin position="100"/>
        <end position="117"/>
    </location>
</feature>
<evidence type="ECO:0000256" key="4">
    <source>
        <dbReference type="ARBA" id="ARBA00022692"/>
    </source>
</evidence>
<dbReference type="InterPro" id="IPR020846">
    <property type="entry name" value="MFS_dom"/>
</dbReference>
<evidence type="ECO:0000313" key="10">
    <source>
        <dbReference type="Proteomes" id="UP000667802"/>
    </source>
</evidence>
<dbReference type="InterPro" id="IPR036259">
    <property type="entry name" value="MFS_trans_sf"/>
</dbReference>
<keyword evidence="2" id="KW-0813">Transport</keyword>
<dbReference type="EMBL" id="JAALHA020000005">
    <property type="protein sequence ID" value="MDR9895723.1"/>
    <property type="molecule type" value="Genomic_DNA"/>
</dbReference>
<dbReference type="InterPro" id="IPR050171">
    <property type="entry name" value="MFS_Transporters"/>
</dbReference>
<accession>A0AAP5I9K9</accession>
<feature type="domain" description="Major facilitator superfamily (MFS) profile" evidence="8">
    <location>
        <begin position="30"/>
        <end position="432"/>
    </location>
</feature>
<evidence type="ECO:0000259" key="8">
    <source>
        <dbReference type="PROSITE" id="PS50850"/>
    </source>
</evidence>
<dbReference type="Pfam" id="PF07690">
    <property type="entry name" value="MFS_1"/>
    <property type="match status" value="1"/>
</dbReference>
<protein>
    <submittedName>
        <fullName evidence="9">MFS transporter</fullName>
    </submittedName>
</protein>